<proteinExistence type="predicted"/>
<dbReference type="InterPro" id="IPR002035">
    <property type="entry name" value="VWF_A"/>
</dbReference>
<sequence>MDCDSLCAKNCLASSVALFGPLPMASRLLLLLLVGAFVAPSSASTACLRQPCAAHNLYADYVFLIDSSRSMGQDQFDAVRRFLEAFAASVRIGTDMDRVQMQFITYSMKAASHGTLQQGANADYVNQTLKALAFDDFGDRDITKALQLEEATVNEANGLRPAAKHVLVVIGADAFSGTLPESDGLLAKVRSKYDALLAIGVGPSAIQDAYLDLQQFAGNVADTMFVSSVDQLDYALLWIQKNGCPRSHVVTTTPAPTPKPTQPSSVTCNLETLAYDVYLLIDASVALATSDFQKLKNELVDFVRLYNVADAGAQFGLTTVSVGAEFYYTGFHRDQTKTGITTKLGLLTQDGSNGQALKLAFQSVEHSYLKKVGTNGRPQLAIYVSANTDFDVAPFDYIASLKAKYGLKTLAVRYGSWADASILAKVTGGARCVYDATTSANPGMAAWLQEATCK</sequence>
<dbReference type="InterPro" id="IPR050525">
    <property type="entry name" value="ECM_Assembly_Org"/>
</dbReference>
<comment type="caution">
    <text evidence="3">The sequence shown here is derived from an EMBL/GenBank/DDBJ whole genome shotgun (WGS) entry which is preliminary data.</text>
</comment>
<dbReference type="AlphaFoldDB" id="A0AA39M4K4"/>
<dbReference type="SUPFAM" id="SSF53300">
    <property type="entry name" value="vWA-like"/>
    <property type="match status" value="2"/>
</dbReference>
<dbReference type="InterPro" id="IPR036465">
    <property type="entry name" value="vWFA_dom_sf"/>
</dbReference>
<evidence type="ECO:0000259" key="2">
    <source>
        <dbReference type="PROSITE" id="PS50234"/>
    </source>
</evidence>
<dbReference type="EMBL" id="JAUCMV010000002">
    <property type="protein sequence ID" value="KAK0420707.1"/>
    <property type="molecule type" value="Genomic_DNA"/>
</dbReference>
<dbReference type="Gene3D" id="3.40.50.410">
    <property type="entry name" value="von Willebrand factor, type A domain"/>
    <property type="match status" value="2"/>
</dbReference>
<reference evidence="3" key="1">
    <citation type="submission" date="2023-06" db="EMBL/GenBank/DDBJ databases">
        <title>Genomic analysis of the entomopathogenic nematode Steinernema hermaphroditum.</title>
        <authorList>
            <person name="Schwarz E.M."/>
            <person name="Heppert J.K."/>
            <person name="Baniya A."/>
            <person name="Schwartz H.T."/>
            <person name="Tan C.-H."/>
            <person name="Antoshechkin I."/>
            <person name="Sternberg P.W."/>
            <person name="Goodrich-Blair H."/>
            <person name="Dillman A.R."/>
        </authorList>
    </citation>
    <scope>NUCLEOTIDE SEQUENCE</scope>
    <source>
        <strain evidence="3">PS9179</strain>
        <tissue evidence="3">Whole animal</tissue>
    </source>
</reference>
<dbReference type="PANTHER" id="PTHR24020">
    <property type="entry name" value="COLLAGEN ALPHA"/>
    <property type="match status" value="1"/>
</dbReference>
<gene>
    <name evidence="3" type="ORF">QR680_014838</name>
</gene>
<feature type="signal peptide" evidence="1">
    <location>
        <begin position="1"/>
        <end position="43"/>
    </location>
</feature>
<dbReference type="CDD" id="cd01450">
    <property type="entry name" value="vWFA_subfamily_ECM"/>
    <property type="match status" value="1"/>
</dbReference>
<feature type="chain" id="PRO_5041420383" description="VWFA domain-containing protein" evidence="1">
    <location>
        <begin position="44"/>
        <end position="454"/>
    </location>
</feature>
<protein>
    <recommendedName>
        <fullName evidence="2">VWFA domain-containing protein</fullName>
    </recommendedName>
</protein>
<feature type="domain" description="VWFA" evidence="2">
    <location>
        <begin position="60"/>
        <end position="249"/>
    </location>
</feature>
<dbReference type="SMART" id="SM00327">
    <property type="entry name" value="VWA"/>
    <property type="match status" value="2"/>
</dbReference>
<evidence type="ECO:0000256" key="1">
    <source>
        <dbReference type="SAM" id="SignalP"/>
    </source>
</evidence>
<dbReference type="PROSITE" id="PS50234">
    <property type="entry name" value="VWFA"/>
    <property type="match status" value="2"/>
</dbReference>
<organism evidence="3 4">
    <name type="scientific">Steinernema hermaphroditum</name>
    <dbReference type="NCBI Taxonomy" id="289476"/>
    <lineage>
        <taxon>Eukaryota</taxon>
        <taxon>Metazoa</taxon>
        <taxon>Ecdysozoa</taxon>
        <taxon>Nematoda</taxon>
        <taxon>Chromadorea</taxon>
        <taxon>Rhabditida</taxon>
        <taxon>Tylenchina</taxon>
        <taxon>Panagrolaimomorpha</taxon>
        <taxon>Strongyloidoidea</taxon>
        <taxon>Steinernematidae</taxon>
        <taxon>Steinernema</taxon>
    </lineage>
</organism>
<dbReference type="Pfam" id="PF00092">
    <property type="entry name" value="VWA"/>
    <property type="match status" value="2"/>
</dbReference>
<keyword evidence="4" id="KW-1185">Reference proteome</keyword>
<name>A0AA39M4K4_9BILA</name>
<accession>A0AA39M4K4</accession>
<evidence type="ECO:0000313" key="3">
    <source>
        <dbReference type="EMBL" id="KAK0420707.1"/>
    </source>
</evidence>
<feature type="domain" description="VWFA" evidence="2">
    <location>
        <begin position="276"/>
        <end position="428"/>
    </location>
</feature>
<dbReference type="Proteomes" id="UP001175271">
    <property type="component" value="Unassembled WGS sequence"/>
</dbReference>
<evidence type="ECO:0000313" key="4">
    <source>
        <dbReference type="Proteomes" id="UP001175271"/>
    </source>
</evidence>
<keyword evidence="1" id="KW-0732">Signal</keyword>